<organism evidence="1 2">
    <name type="scientific">Leucobacter chromiireducens subsp. solipictus</name>
    <dbReference type="NCBI Taxonomy" id="398235"/>
    <lineage>
        <taxon>Bacteria</taxon>
        <taxon>Bacillati</taxon>
        <taxon>Actinomycetota</taxon>
        <taxon>Actinomycetes</taxon>
        <taxon>Micrococcales</taxon>
        <taxon>Microbacteriaceae</taxon>
        <taxon>Leucobacter</taxon>
    </lineage>
</organism>
<dbReference type="EMBL" id="QYAC01000001">
    <property type="protein sequence ID" value="MBL3677801.1"/>
    <property type="molecule type" value="Genomic_DNA"/>
</dbReference>
<keyword evidence="2" id="KW-1185">Reference proteome</keyword>
<protein>
    <submittedName>
        <fullName evidence="1">Uncharacterized protein</fullName>
    </submittedName>
</protein>
<gene>
    <name evidence="1" type="ORF">D3230_00570</name>
</gene>
<reference evidence="1 2" key="1">
    <citation type="submission" date="2018-09" db="EMBL/GenBank/DDBJ databases">
        <title>Comparative genomics of Leucobacter spp.</title>
        <authorList>
            <person name="Reis A.C."/>
            <person name="Kolvenbach B.A."/>
            <person name="Corvini P.F.X."/>
            <person name="Nunes O.C."/>
        </authorList>
    </citation>
    <scope>NUCLEOTIDE SEQUENCE [LARGE SCALE GENOMIC DNA]</scope>
    <source>
        <strain evidence="1 2">TAN 31504</strain>
    </source>
</reference>
<dbReference type="PANTHER" id="PTHR39209">
    <property type="match status" value="1"/>
</dbReference>
<dbReference type="RefSeq" id="WP_202343074.1">
    <property type="nucleotide sequence ID" value="NZ_BAAAPI010000009.1"/>
</dbReference>
<dbReference type="SUPFAM" id="SSF56037">
    <property type="entry name" value="PheT/TilS domain"/>
    <property type="match status" value="1"/>
</dbReference>
<dbReference type="Proteomes" id="UP001645859">
    <property type="component" value="Unassembled WGS sequence"/>
</dbReference>
<sequence length="139" mass="15654">MPNTVTPEQFLAAASVDTSVFELRPEYRARLVVIDGLDPESERRRNGAVVNSISALHQIPFGGEDFRRYQDPARLIRSLGTEPFDITLNGELATAHPESGEVVWRDDAGVTCRRWNWRQGHRTAFLSADVQASHRLIRA</sequence>
<proteinExistence type="predicted"/>
<evidence type="ECO:0000313" key="2">
    <source>
        <dbReference type="Proteomes" id="UP001645859"/>
    </source>
</evidence>
<comment type="caution">
    <text evidence="1">The sequence shown here is derived from an EMBL/GenBank/DDBJ whole genome shotgun (WGS) entry which is preliminary data.</text>
</comment>
<accession>A0ABS1SB77</accession>
<evidence type="ECO:0000313" key="1">
    <source>
        <dbReference type="EMBL" id="MBL3677801.1"/>
    </source>
</evidence>
<dbReference type="PANTHER" id="PTHR39209:SF2">
    <property type="entry name" value="CYTOPLASMIC PROTEIN"/>
    <property type="match status" value="1"/>
</dbReference>
<name>A0ABS1SB77_9MICO</name>